<dbReference type="EMBL" id="HBUF01359576">
    <property type="protein sequence ID" value="CAG6719907.1"/>
    <property type="molecule type" value="Transcribed_RNA"/>
</dbReference>
<feature type="chain" id="PRO_5034879504" evidence="2">
    <location>
        <begin position="29"/>
        <end position="106"/>
    </location>
</feature>
<organism evidence="3">
    <name type="scientific">Cacopsylla melanoneura</name>
    <dbReference type="NCBI Taxonomy" id="428564"/>
    <lineage>
        <taxon>Eukaryota</taxon>
        <taxon>Metazoa</taxon>
        <taxon>Ecdysozoa</taxon>
        <taxon>Arthropoda</taxon>
        <taxon>Hexapoda</taxon>
        <taxon>Insecta</taxon>
        <taxon>Pterygota</taxon>
        <taxon>Neoptera</taxon>
        <taxon>Paraneoptera</taxon>
        <taxon>Hemiptera</taxon>
        <taxon>Sternorrhyncha</taxon>
        <taxon>Psylloidea</taxon>
        <taxon>Psyllidae</taxon>
        <taxon>Psyllinae</taxon>
        <taxon>Cacopsylla</taxon>
    </lineage>
</organism>
<keyword evidence="1" id="KW-1133">Transmembrane helix</keyword>
<reference evidence="3" key="1">
    <citation type="submission" date="2021-05" db="EMBL/GenBank/DDBJ databases">
        <authorList>
            <person name="Alioto T."/>
            <person name="Alioto T."/>
            <person name="Gomez Garrido J."/>
        </authorList>
    </citation>
    <scope>NUCLEOTIDE SEQUENCE</scope>
</reference>
<accession>A0A8D8VEJ0</accession>
<evidence type="ECO:0000313" key="3">
    <source>
        <dbReference type="EMBL" id="CAG6719907.1"/>
    </source>
</evidence>
<keyword evidence="1" id="KW-0472">Membrane</keyword>
<dbReference type="AlphaFoldDB" id="A0A8D8VEJ0"/>
<evidence type="ECO:0000256" key="2">
    <source>
        <dbReference type="SAM" id="SignalP"/>
    </source>
</evidence>
<proteinExistence type="predicted"/>
<feature type="signal peptide" evidence="2">
    <location>
        <begin position="1"/>
        <end position="28"/>
    </location>
</feature>
<sequence>MKQYSLTEHGLNLLLFLFCCCNINRVPRNPTRILVVNDGDTPIIMSRDGDTRIGMSRDGDTRIIIVMMAILSSIIMTLCTRFGNIESFPRKEMIGMLGNDRNDWKL</sequence>
<evidence type="ECO:0000256" key="1">
    <source>
        <dbReference type="SAM" id="Phobius"/>
    </source>
</evidence>
<keyword evidence="1" id="KW-0812">Transmembrane</keyword>
<feature type="transmembrane region" description="Helical" evidence="1">
    <location>
        <begin position="63"/>
        <end position="83"/>
    </location>
</feature>
<keyword evidence="2" id="KW-0732">Signal</keyword>
<protein>
    <submittedName>
        <fullName evidence="3">Uncharacterized protein</fullName>
    </submittedName>
</protein>
<name>A0A8D8VEJ0_9HEMI</name>